<feature type="repeat" description="WD" evidence="7">
    <location>
        <begin position="427"/>
        <end position="461"/>
    </location>
</feature>
<dbReference type="PROSITE" id="PS50082">
    <property type="entry name" value="WD_REPEATS_2"/>
    <property type="match status" value="1"/>
</dbReference>
<keyword evidence="5" id="KW-0539">Nucleus</keyword>
<comment type="similarity">
    <text evidence="6">Belongs to the WD repeat UTP18 family.</text>
</comment>
<dbReference type="GO" id="GO:0034388">
    <property type="term" value="C:Pwp2p-containing subcomplex of 90S preribosome"/>
    <property type="evidence" value="ECO:0007669"/>
    <property type="project" value="TreeGrafter"/>
</dbReference>
<evidence type="ECO:0000256" key="2">
    <source>
        <dbReference type="ARBA" id="ARBA00022552"/>
    </source>
</evidence>
<proteinExistence type="inferred from homology"/>
<keyword evidence="3 7" id="KW-0853">WD repeat</keyword>
<evidence type="ECO:0000256" key="4">
    <source>
        <dbReference type="ARBA" id="ARBA00022737"/>
    </source>
</evidence>
<dbReference type="PROSITE" id="PS00678">
    <property type="entry name" value="WD_REPEATS_1"/>
    <property type="match status" value="1"/>
</dbReference>
<feature type="region of interest" description="Disordered" evidence="8">
    <location>
        <begin position="200"/>
        <end position="232"/>
    </location>
</feature>
<dbReference type="OrthoDB" id="1935146at2759"/>
<dbReference type="GO" id="GO:0006364">
    <property type="term" value="P:rRNA processing"/>
    <property type="evidence" value="ECO:0007669"/>
    <property type="project" value="UniProtKB-KW"/>
</dbReference>
<dbReference type="InterPro" id="IPR036322">
    <property type="entry name" value="WD40_repeat_dom_sf"/>
</dbReference>
<feature type="region of interest" description="Disordered" evidence="8">
    <location>
        <begin position="1"/>
        <end position="21"/>
    </location>
</feature>
<evidence type="ECO:0000256" key="5">
    <source>
        <dbReference type="ARBA" id="ARBA00023242"/>
    </source>
</evidence>
<feature type="region of interest" description="Disordered" evidence="8">
    <location>
        <begin position="87"/>
        <end position="166"/>
    </location>
</feature>
<keyword evidence="10" id="KW-1185">Reference proteome</keyword>
<evidence type="ECO:0000256" key="1">
    <source>
        <dbReference type="ARBA" id="ARBA00004604"/>
    </source>
</evidence>
<feature type="compositionally biased region" description="Basic residues" evidence="8">
    <location>
        <begin position="1"/>
        <end position="11"/>
    </location>
</feature>
<comment type="subcellular location">
    <subcellularLocation>
        <location evidence="1">Nucleus</location>
        <location evidence="1">Nucleolus</location>
    </subcellularLocation>
</comment>
<evidence type="ECO:0000256" key="8">
    <source>
        <dbReference type="SAM" id="MobiDB-lite"/>
    </source>
</evidence>
<name>A0A9P5T9E2_9AGAM</name>
<dbReference type="InterPro" id="IPR019775">
    <property type="entry name" value="WD40_repeat_CS"/>
</dbReference>
<feature type="compositionally biased region" description="Basic and acidic residues" evidence="8">
    <location>
        <begin position="181"/>
        <end position="195"/>
    </location>
</feature>
<dbReference type="Pfam" id="PF00400">
    <property type="entry name" value="WD40"/>
    <property type="match status" value="1"/>
</dbReference>
<feature type="region of interest" description="Disordered" evidence="8">
    <location>
        <begin position="176"/>
        <end position="195"/>
    </location>
</feature>
<protein>
    <submittedName>
        <fullName evidence="9">WD40 repeat-like protein</fullName>
    </submittedName>
</protein>
<comment type="caution">
    <text evidence="9">The sequence shown here is derived from an EMBL/GenBank/DDBJ whole genome shotgun (WGS) entry which is preliminary data.</text>
</comment>
<evidence type="ECO:0000256" key="7">
    <source>
        <dbReference type="PROSITE-ProRule" id="PRU00221"/>
    </source>
</evidence>
<dbReference type="InterPro" id="IPR045161">
    <property type="entry name" value="Utp18"/>
</dbReference>
<dbReference type="InterPro" id="IPR001680">
    <property type="entry name" value="WD40_rpt"/>
</dbReference>
<dbReference type="Gene3D" id="2.130.10.10">
    <property type="entry name" value="YVTN repeat-like/Quinoprotein amine dehydrogenase"/>
    <property type="match status" value="1"/>
</dbReference>
<keyword evidence="2" id="KW-0698">rRNA processing</keyword>
<dbReference type="Proteomes" id="UP000759537">
    <property type="component" value="Unassembled WGS sequence"/>
</dbReference>
<reference evidence="9" key="1">
    <citation type="submission" date="2019-10" db="EMBL/GenBank/DDBJ databases">
        <authorList>
            <consortium name="DOE Joint Genome Institute"/>
            <person name="Kuo A."/>
            <person name="Miyauchi S."/>
            <person name="Kiss E."/>
            <person name="Drula E."/>
            <person name="Kohler A."/>
            <person name="Sanchez-Garcia M."/>
            <person name="Andreopoulos B."/>
            <person name="Barry K.W."/>
            <person name="Bonito G."/>
            <person name="Buee M."/>
            <person name="Carver A."/>
            <person name="Chen C."/>
            <person name="Cichocki N."/>
            <person name="Clum A."/>
            <person name="Culley D."/>
            <person name="Crous P.W."/>
            <person name="Fauchery L."/>
            <person name="Girlanda M."/>
            <person name="Hayes R."/>
            <person name="Keri Z."/>
            <person name="LaButti K."/>
            <person name="Lipzen A."/>
            <person name="Lombard V."/>
            <person name="Magnuson J."/>
            <person name="Maillard F."/>
            <person name="Morin E."/>
            <person name="Murat C."/>
            <person name="Nolan M."/>
            <person name="Ohm R."/>
            <person name="Pangilinan J."/>
            <person name="Pereira M."/>
            <person name="Perotto S."/>
            <person name="Peter M."/>
            <person name="Riley R."/>
            <person name="Sitrit Y."/>
            <person name="Stielow B."/>
            <person name="Szollosi G."/>
            <person name="Zifcakova L."/>
            <person name="Stursova M."/>
            <person name="Spatafora J.W."/>
            <person name="Tedersoo L."/>
            <person name="Vaario L.-M."/>
            <person name="Yamada A."/>
            <person name="Yan M."/>
            <person name="Wang P."/>
            <person name="Xu J."/>
            <person name="Bruns T."/>
            <person name="Baldrian P."/>
            <person name="Vilgalys R."/>
            <person name="Henrissat B."/>
            <person name="Grigoriev I.V."/>
            <person name="Hibbett D."/>
            <person name="Nagy L.G."/>
            <person name="Martin F.M."/>
        </authorList>
    </citation>
    <scope>NUCLEOTIDE SEQUENCE</scope>
    <source>
        <strain evidence="9">Prilba</strain>
    </source>
</reference>
<feature type="compositionally biased region" description="Low complexity" evidence="8">
    <location>
        <begin position="106"/>
        <end position="126"/>
    </location>
</feature>
<organism evidence="9 10">
    <name type="scientific">Russula ochroleuca</name>
    <dbReference type="NCBI Taxonomy" id="152965"/>
    <lineage>
        <taxon>Eukaryota</taxon>
        <taxon>Fungi</taxon>
        <taxon>Dikarya</taxon>
        <taxon>Basidiomycota</taxon>
        <taxon>Agaricomycotina</taxon>
        <taxon>Agaricomycetes</taxon>
        <taxon>Russulales</taxon>
        <taxon>Russulaceae</taxon>
        <taxon>Russula</taxon>
    </lineage>
</organism>
<accession>A0A9P5T9E2</accession>
<gene>
    <name evidence="9" type="ORF">DFH94DRAFT_793388</name>
</gene>
<dbReference type="AlphaFoldDB" id="A0A9P5T9E2"/>
<dbReference type="EMBL" id="WHVB01000007">
    <property type="protein sequence ID" value="KAF8480817.1"/>
    <property type="molecule type" value="Genomic_DNA"/>
</dbReference>
<feature type="compositionally biased region" description="Polar residues" evidence="8">
    <location>
        <begin position="141"/>
        <end position="151"/>
    </location>
</feature>
<evidence type="ECO:0000256" key="6">
    <source>
        <dbReference type="ARBA" id="ARBA00025767"/>
    </source>
</evidence>
<dbReference type="InterPro" id="IPR015943">
    <property type="entry name" value="WD40/YVTN_repeat-like_dom_sf"/>
</dbReference>
<dbReference type="PANTHER" id="PTHR18359:SF0">
    <property type="entry name" value="U3 SMALL NUCLEOLAR RNA-ASSOCIATED PROTEIN 18 HOMOLOG"/>
    <property type="match status" value="1"/>
</dbReference>
<sequence>MGKHARKRQRKDRPTESVVPLGTVTLLDDDADKDDEERRLESLLFGKPFVSGRGTKVTAIEDPEEEADDADVIAAELEGMLDSDLFFVDDGTTKKGTTIENEIDVGLPEDPSDSSSSGDEGQSESPSIHDQPRDGDGTTEALHTSPSTSHNPKSRKPPAWTDPDDATLEVSLASSTRLRKLRDAPEENAVKGPEYERRLRRQFVKMNPTPEWATAARRKRRRKASDVDADAHADADVQTPDLDTLLTSSGGILGRKSQARLNPGVLSIERLRDANQAAQAEGEVNTLQFHPSPQVSMLLVASSDRRIRLFNVDGHTNPHLQTLHIPALPVTNAQFHPSGSSVLLTGHRPFYYTYDLQSGATTRSPRGLWGTTFANEGDNADHSMHVCAFNPCGDVLAVAGRHGYVHLVDWRSGAGQVVGSVKANAGVRALWWLPNGRELMSLGEDAEAYLWDVGTRRCVHRWKDDGGFASRVLAGDRSGSYVAVGSKSGIINVYGSDASSSWSKSDRPRPLKTIGNLTTSISTLRFNHDSQLLAIASKTKKDQMRLMHIPSLTAFSNWPTSSTPLGHVSSVDFSAGGEYFAIGNTRGRVLLYHLKDYDAHGGSR</sequence>
<evidence type="ECO:0000313" key="9">
    <source>
        <dbReference type="EMBL" id="KAF8480817.1"/>
    </source>
</evidence>
<dbReference type="SMART" id="SM00320">
    <property type="entry name" value="WD40"/>
    <property type="match status" value="7"/>
</dbReference>
<dbReference type="PANTHER" id="PTHR18359">
    <property type="entry name" value="WD-REPEAT PROTEIN-RELATED"/>
    <property type="match status" value="1"/>
</dbReference>
<dbReference type="GO" id="GO:0032040">
    <property type="term" value="C:small-subunit processome"/>
    <property type="evidence" value="ECO:0007669"/>
    <property type="project" value="TreeGrafter"/>
</dbReference>
<keyword evidence="4" id="KW-0677">Repeat</keyword>
<evidence type="ECO:0000313" key="10">
    <source>
        <dbReference type="Proteomes" id="UP000759537"/>
    </source>
</evidence>
<dbReference type="SUPFAM" id="SSF50978">
    <property type="entry name" value="WD40 repeat-like"/>
    <property type="match status" value="1"/>
</dbReference>
<reference evidence="9" key="2">
    <citation type="journal article" date="2020" name="Nat. Commun.">
        <title>Large-scale genome sequencing of mycorrhizal fungi provides insights into the early evolution of symbiotic traits.</title>
        <authorList>
            <person name="Miyauchi S."/>
            <person name="Kiss E."/>
            <person name="Kuo A."/>
            <person name="Drula E."/>
            <person name="Kohler A."/>
            <person name="Sanchez-Garcia M."/>
            <person name="Morin E."/>
            <person name="Andreopoulos B."/>
            <person name="Barry K.W."/>
            <person name="Bonito G."/>
            <person name="Buee M."/>
            <person name="Carver A."/>
            <person name="Chen C."/>
            <person name="Cichocki N."/>
            <person name="Clum A."/>
            <person name="Culley D."/>
            <person name="Crous P.W."/>
            <person name="Fauchery L."/>
            <person name="Girlanda M."/>
            <person name="Hayes R.D."/>
            <person name="Keri Z."/>
            <person name="LaButti K."/>
            <person name="Lipzen A."/>
            <person name="Lombard V."/>
            <person name="Magnuson J."/>
            <person name="Maillard F."/>
            <person name="Murat C."/>
            <person name="Nolan M."/>
            <person name="Ohm R.A."/>
            <person name="Pangilinan J."/>
            <person name="Pereira M.F."/>
            <person name="Perotto S."/>
            <person name="Peter M."/>
            <person name="Pfister S."/>
            <person name="Riley R."/>
            <person name="Sitrit Y."/>
            <person name="Stielow J.B."/>
            <person name="Szollosi G."/>
            <person name="Zifcakova L."/>
            <person name="Stursova M."/>
            <person name="Spatafora J.W."/>
            <person name="Tedersoo L."/>
            <person name="Vaario L.M."/>
            <person name="Yamada A."/>
            <person name="Yan M."/>
            <person name="Wang P."/>
            <person name="Xu J."/>
            <person name="Bruns T."/>
            <person name="Baldrian P."/>
            <person name="Vilgalys R."/>
            <person name="Dunand C."/>
            <person name="Henrissat B."/>
            <person name="Grigoriev I.V."/>
            <person name="Hibbett D."/>
            <person name="Nagy L.G."/>
            <person name="Martin F.M."/>
        </authorList>
    </citation>
    <scope>NUCLEOTIDE SEQUENCE</scope>
    <source>
        <strain evidence="9">Prilba</strain>
    </source>
</reference>
<evidence type="ECO:0000256" key="3">
    <source>
        <dbReference type="ARBA" id="ARBA00022574"/>
    </source>
</evidence>